<name>A0A556U1L4_BAGYA</name>
<dbReference type="AlphaFoldDB" id="A0A556U1L4"/>
<dbReference type="PANTHER" id="PTHR36542">
    <property type="entry name" value="GIG2-LIKE PROTEIN DRED-RELATED"/>
    <property type="match status" value="1"/>
</dbReference>
<evidence type="ECO:0000313" key="2">
    <source>
        <dbReference type="Proteomes" id="UP000319801"/>
    </source>
</evidence>
<dbReference type="EMBL" id="VCAZ01000037">
    <property type="protein sequence ID" value="TSL82599.1"/>
    <property type="molecule type" value="Genomic_DNA"/>
</dbReference>
<dbReference type="PANTHER" id="PTHR36542:SF2">
    <property type="entry name" value="GIG2-LIKE PROTEIN DRED-RELATED"/>
    <property type="match status" value="1"/>
</dbReference>
<reference evidence="1 2" key="1">
    <citation type="journal article" date="2019" name="Genome Biol. Evol.">
        <title>Whole-Genome Sequencing of the Giant Devil Catfish, Bagarius yarrelli.</title>
        <authorList>
            <person name="Jiang W."/>
            <person name="Lv Y."/>
            <person name="Cheng L."/>
            <person name="Yang K."/>
            <person name="Chao B."/>
            <person name="Wang X."/>
            <person name="Li Y."/>
            <person name="Pan X."/>
            <person name="You X."/>
            <person name="Zhang Y."/>
            <person name="Yang J."/>
            <person name="Li J."/>
            <person name="Zhang X."/>
            <person name="Liu S."/>
            <person name="Sun C."/>
            <person name="Yang J."/>
            <person name="Shi Q."/>
        </authorList>
    </citation>
    <scope>NUCLEOTIDE SEQUENCE [LARGE SCALE GENOMIC DNA]</scope>
    <source>
        <strain evidence="1">JWS20170419001</strain>
        <tissue evidence="1">Muscle</tissue>
    </source>
</reference>
<dbReference type="GO" id="GO:0005737">
    <property type="term" value="C:cytoplasm"/>
    <property type="evidence" value="ECO:0007669"/>
    <property type="project" value="TreeGrafter"/>
</dbReference>
<organism evidence="1 2">
    <name type="scientific">Bagarius yarrelli</name>
    <name type="common">Goonch</name>
    <name type="synonym">Bagrus yarrelli</name>
    <dbReference type="NCBI Taxonomy" id="175774"/>
    <lineage>
        <taxon>Eukaryota</taxon>
        <taxon>Metazoa</taxon>
        <taxon>Chordata</taxon>
        <taxon>Craniata</taxon>
        <taxon>Vertebrata</taxon>
        <taxon>Euteleostomi</taxon>
        <taxon>Actinopterygii</taxon>
        <taxon>Neopterygii</taxon>
        <taxon>Teleostei</taxon>
        <taxon>Ostariophysi</taxon>
        <taxon>Siluriformes</taxon>
        <taxon>Sisoridae</taxon>
        <taxon>Sisorinae</taxon>
        <taxon>Bagarius</taxon>
    </lineage>
</organism>
<accession>A0A556U1L4</accession>
<sequence>MSSRFEGHRFWIMYHGTRLSAAQAIIRDGFRRSTDGMLGPGVYLSRSVEKVRRYPLDAQPGERLAILEVRVEVGLVIRIDYQGHPLQKIWHQHGYSTAWVPPNCLMVDSNLEENCVWDPARIEVLQMWEFQR</sequence>
<protein>
    <recommendedName>
        <fullName evidence="3">PARP catalytic domain-containing protein</fullName>
    </recommendedName>
</protein>
<evidence type="ECO:0008006" key="3">
    <source>
        <dbReference type="Google" id="ProtNLM"/>
    </source>
</evidence>
<keyword evidence="2" id="KW-1185">Reference proteome</keyword>
<comment type="caution">
    <text evidence="1">The sequence shown here is derived from an EMBL/GenBank/DDBJ whole genome shotgun (WGS) entry which is preliminary data.</text>
</comment>
<dbReference type="OrthoDB" id="425894at2759"/>
<evidence type="ECO:0000313" key="1">
    <source>
        <dbReference type="EMBL" id="TSL82599.1"/>
    </source>
</evidence>
<dbReference type="Gene3D" id="3.90.175.10">
    <property type="entry name" value="Diphtheria Toxin, domain 1"/>
    <property type="match status" value="1"/>
</dbReference>
<gene>
    <name evidence="1" type="ORF">Baya_6698</name>
</gene>
<dbReference type="Proteomes" id="UP000319801">
    <property type="component" value="Unassembled WGS sequence"/>
</dbReference>
<proteinExistence type="predicted"/>
<dbReference type="SUPFAM" id="SSF56399">
    <property type="entry name" value="ADP-ribosylation"/>
    <property type="match status" value="1"/>
</dbReference>